<reference evidence="1 2" key="2">
    <citation type="journal article" date="2022" name="Mol. Ecol. Resour.">
        <title>The genomes of chicory, endive, great burdock and yacon provide insights into Asteraceae paleo-polyploidization history and plant inulin production.</title>
        <authorList>
            <person name="Fan W."/>
            <person name="Wang S."/>
            <person name="Wang H."/>
            <person name="Wang A."/>
            <person name="Jiang F."/>
            <person name="Liu H."/>
            <person name="Zhao H."/>
            <person name="Xu D."/>
            <person name="Zhang Y."/>
        </authorList>
    </citation>
    <scope>NUCLEOTIDE SEQUENCE [LARGE SCALE GENOMIC DNA]</scope>
    <source>
        <strain evidence="2">cv. Niubang</strain>
    </source>
</reference>
<reference evidence="2" key="1">
    <citation type="journal article" date="2022" name="Mol. Ecol. Resour.">
        <title>The genomes of chicory, endive, great burdock and yacon provide insights into Asteraceae palaeo-polyploidization history and plant inulin production.</title>
        <authorList>
            <person name="Fan W."/>
            <person name="Wang S."/>
            <person name="Wang H."/>
            <person name="Wang A."/>
            <person name="Jiang F."/>
            <person name="Liu H."/>
            <person name="Zhao H."/>
            <person name="Xu D."/>
            <person name="Zhang Y."/>
        </authorList>
    </citation>
    <scope>NUCLEOTIDE SEQUENCE [LARGE SCALE GENOMIC DNA]</scope>
    <source>
        <strain evidence="2">cv. Niubang</strain>
    </source>
</reference>
<dbReference type="EMBL" id="CM042062">
    <property type="protein sequence ID" value="KAI3669669.1"/>
    <property type="molecule type" value="Genomic_DNA"/>
</dbReference>
<proteinExistence type="predicted"/>
<keyword evidence="2" id="KW-1185">Reference proteome</keyword>
<comment type="caution">
    <text evidence="1">The sequence shown here is derived from an EMBL/GenBank/DDBJ whole genome shotgun (WGS) entry which is preliminary data.</text>
</comment>
<organism evidence="1 2">
    <name type="scientific">Arctium lappa</name>
    <name type="common">Greater burdock</name>
    <name type="synonym">Lappa major</name>
    <dbReference type="NCBI Taxonomy" id="4217"/>
    <lineage>
        <taxon>Eukaryota</taxon>
        <taxon>Viridiplantae</taxon>
        <taxon>Streptophyta</taxon>
        <taxon>Embryophyta</taxon>
        <taxon>Tracheophyta</taxon>
        <taxon>Spermatophyta</taxon>
        <taxon>Magnoliopsida</taxon>
        <taxon>eudicotyledons</taxon>
        <taxon>Gunneridae</taxon>
        <taxon>Pentapetalae</taxon>
        <taxon>asterids</taxon>
        <taxon>campanulids</taxon>
        <taxon>Asterales</taxon>
        <taxon>Asteraceae</taxon>
        <taxon>Carduoideae</taxon>
        <taxon>Cardueae</taxon>
        <taxon>Arctiinae</taxon>
        <taxon>Arctium</taxon>
    </lineage>
</organism>
<accession>A0ACB8XPC9</accession>
<name>A0ACB8XPC9_ARCLA</name>
<sequence length="207" mass="22279">MKSSLARWNVQRKEEGSLGSKAGQKSYMEAVLHGAGRKPNLGKEVESVKNERVFVRDSNQIISEDSDVRITEKKDKGKSEENGKVVGLELPSAGEGSILPESGKAGEESVLKSTVEEFPIFNEGEGNEVSSRDSINAEENLVGMENVGPTKEDSNKACESKAQVQGAIGPLECGPDSQIDAKRDVEVASLENKIRSLEVGVFDATLE</sequence>
<protein>
    <submittedName>
        <fullName evidence="1">Uncharacterized protein</fullName>
    </submittedName>
</protein>
<gene>
    <name evidence="1" type="ORF">L6452_40999</name>
</gene>
<evidence type="ECO:0000313" key="2">
    <source>
        <dbReference type="Proteomes" id="UP001055879"/>
    </source>
</evidence>
<evidence type="ECO:0000313" key="1">
    <source>
        <dbReference type="EMBL" id="KAI3669669.1"/>
    </source>
</evidence>
<dbReference type="Proteomes" id="UP001055879">
    <property type="component" value="Linkage Group LG16"/>
</dbReference>